<name>A0AAC9TY31_9GAMM</name>
<dbReference type="InterPro" id="IPR002539">
    <property type="entry name" value="MaoC-like_dom"/>
</dbReference>
<dbReference type="InterPro" id="IPR029069">
    <property type="entry name" value="HotDog_dom_sf"/>
</dbReference>
<dbReference type="KEGG" id="smav:CFF01_02715"/>
<reference evidence="2 3" key="1">
    <citation type="submission" date="2017-06" db="EMBL/GenBank/DDBJ databases">
        <title>Complete genome sequence of Shewanella marisflavi EP1 associated with anaerobic 2,4-dinitrotoluene reduction and salt tolerance.</title>
        <authorList>
            <person name="Huang J."/>
        </authorList>
    </citation>
    <scope>NUCLEOTIDE SEQUENCE [LARGE SCALE GENOMIC DNA]</scope>
    <source>
        <strain evidence="2 3">EP1</strain>
    </source>
</reference>
<evidence type="ECO:0000259" key="1">
    <source>
        <dbReference type="Pfam" id="PF01575"/>
    </source>
</evidence>
<dbReference type="AlphaFoldDB" id="A0AAC9TY31"/>
<accession>A0AAC9TY31</accession>
<dbReference type="Gene3D" id="3.10.129.10">
    <property type="entry name" value="Hotdog Thioesterase"/>
    <property type="match status" value="1"/>
</dbReference>
<dbReference type="RefSeq" id="WP_088903774.1">
    <property type="nucleotide sequence ID" value="NZ_CP022272.1"/>
</dbReference>
<dbReference type="PANTHER" id="PTHR43664">
    <property type="entry name" value="MONOAMINE OXIDASE-RELATED"/>
    <property type="match status" value="1"/>
</dbReference>
<sequence length="152" mass="17324">MSDHKFFEDFEIGESFVTNARTITETDIVMHAMHSGDWQPHHTNEEFAKEQPFRTRIAHGNLTFCVSTGLIFQSSSENPNIMAYGFNKVRYPAPVFPGDTIKVEVTIIEKKDHPKQKTHGLITQTEVTTNQRGDTVAYVEHELFVTKRTPTA</sequence>
<evidence type="ECO:0000313" key="2">
    <source>
        <dbReference type="EMBL" id="ASJ95579.1"/>
    </source>
</evidence>
<feature type="domain" description="MaoC-like" evidence="1">
    <location>
        <begin position="12"/>
        <end position="123"/>
    </location>
</feature>
<proteinExistence type="predicted"/>
<organism evidence="2 3">
    <name type="scientific">Shewanella marisflavi</name>
    <dbReference type="NCBI Taxonomy" id="260364"/>
    <lineage>
        <taxon>Bacteria</taxon>
        <taxon>Pseudomonadati</taxon>
        <taxon>Pseudomonadota</taxon>
        <taxon>Gammaproteobacteria</taxon>
        <taxon>Alteromonadales</taxon>
        <taxon>Shewanellaceae</taxon>
        <taxon>Shewanella</taxon>
    </lineage>
</organism>
<protein>
    <submittedName>
        <fullName evidence="2">Dehydratase</fullName>
    </submittedName>
</protein>
<dbReference type="InterPro" id="IPR052342">
    <property type="entry name" value="MCH/BMMD"/>
</dbReference>
<evidence type="ECO:0000313" key="3">
    <source>
        <dbReference type="Proteomes" id="UP000198233"/>
    </source>
</evidence>
<gene>
    <name evidence="2" type="ORF">CFF01_02715</name>
</gene>
<dbReference type="EMBL" id="CP022272">
    <property type="protein sequence ID" value="ASJ95579.1"/>
    <property type="molecule type" value="Genomic_DNA"/>
</dbReference>
<dbReference type="SUPFAM" id="SSF54637">
    <property type="entry name" value="Thioesterase/thiol ester dehydrase-isomerase"/>
    <property type="match status" value="1"/>
</dbReference>
<dbReference type="Proteomes" id="UP000198233">
    <property type="component" value="Chromosome"/>
</dbReference>
<dbReference type="Pfam" id="PF01575">
    <property type="entry name" value="MaoC_dehydratas"/>
    <property type="match status" value="1"/>
</dbReference>
<dbReference type="PANTHER" id="PTHR43664:SF1">
    <property type="entry name" value="BETA-METHYLMALYL-COA DEHYDRATASE"/>
    <property type="match status" value="1"/>
</dbReference>